<dbReference type="Pfam" id="PF07505">
    <property type="entry name" value="DUF5131"/>
    <property type="match status" value="1"/>
</dbReference>
<evidence type="ECO:0000313" key="2">
    <source>
        <dbReference type="Proteomes" id="UP000034954"/>
    </source>
</evidence>
<name>A0A0M2USU1_9BACT</name>
<dbReference type="PATRIC" id="fig|380242.3.peg.3258"/>
<organism evidence="1 2">
    <name type="scientific">Candidatus Brocadia fulgida</name>
    <dbReference type="NCBI Taxonomy" id="380242"/>
    <lineage>
        <taxon>Bacteria</taxon>
        <taxon>Pseudomonadati</taxon>
        <taxon>Planctomycetota</taxon>
        <taxon>Candidatus Brocadiia</taxon>
        <taxon>Candidatus Brocadiales</taxon>
        <taxon>Candidatus Brocadiaceae</taxon>
        <taxon>Candidatus Brocadia</taxon>
    </lineage>
</organism>
<sequence length="187" mass="21645">MASSKIEWTESTWNPVTGCTKISAGCKNCYAERLAKRLKAMGQPNYKNGFKLTLHEQVLEYPLQWKKPQTIFVNSMSDLFHEEIPDEFIFKVFDVMKRAYWHRFQILTKRSVRLKEMASLLDWPENVWMGVSVENLLAKYRIDDLKAVPAFIRFLSFEPLLSPLGHLVLGDIHWVIVGGESGQRPGQ</sequence>
<dbReference type="Proteomes" id="UP000034954">
    <property type="component" value="Unassembled WGS sequence"/>
</dbReference>
<reference evidence="1 2" key="1">
    <citation type="journal article" date="2013" name="BMC Microbiol.">
        <title>Identification of the type II cytochrome c maturation pathway in anammox bacteria by comparative genomics.</title>
        <authorList>
            <person name="Ferousi C."/>
            <person name="Speth D.R."/>
            <person name="Reimann J."/>
            <person name="Op den Camp H.J."/>
            <person name="Allen J.W."/>
            <person name="Keltjens J.T."/>
            <person name="Jetten M.S."/>
        </authorList>
    </citation>
    <scope>NUCLEOTIDE SEQUENCE [LARGE SCALE GENOMIC DNA]</scope>
    <source>
        <strain evidence="1">RU1</strain>
    </source>
</reference>
<dbReference type="AlphaFoldDB" id="A0A0M2USU1"/>
<proteinExistence type="predicted"/>
<accession>A0A0M2USU1</accession>
<protein>
    <submittedName>
        <fullName evidence="1">Phage protein</fullName>
    </submittedName>
</protein>
<dbReference type="EMBL" id="LAQJ01000240">
    <property type="protein sequence ID" value="KKO18675.1"/>
    <property type="molecule type" value="Genomic_DNA"/>
</dbReference>
<comment type="caution">
    <text evidence="1">The sequence shown here is derived from an EMBL/GenBank/DDBJ whole genome shotgun (WGS) entry which is preliminary data.</text>
</comment>
<keyword evidence="2" id="KW-1185">Reference proteome</keyword>
<evidence type="ECO:0000313" key="1">
    <source>
        <dbReference type="EMBL" id="KKO18675.1"/>
    </source>
</evidence>
<dbReference type="InterPro" id="IPR011101">
    <property type="entry name" value="DUF5131"/>
</dbReference>
<gene>
    <name evidence="1" type="ORF">BROFUL_02626</name>
</gene>